<dbReference type="SMART" id="SM00862">
    <property type="entry name" value="Trans_reg_C"/>
    <property type="match status" value="1"/>
</dbReference>
<evidence type="ECO:0000256" key="2">
    <source>
        <dbReference type="PROSITE-ProRule" id="PRU01091"/>
    </source>
</evidence>
<feature type="region of interest" description="Disordered" evidence="3">
    <location>
        <begin position="281"/>
        <end position="306"/>
    </location>
</feature>
<sequence length="306" mass="34604">MKTKIEKGIKIRNLDVLIPSRKKSRLRWKEYQILSLLVAKSPELVSRSEIIENIWKGTYCSDSTINQTIKSIRQKIGDTEHTLIRTIPRLGYKVENKAVFHFISEADVFIPDDVLLQGGIPEGYIQEELSEKNIEDEKTGIPIDTESETVENVAELEAYASLDTLPIQTEVLNSKKAAAAPLTRAMKYLTIFVSVLAISYLSYLLGSRTQPVASYELSGNPRLVLSLTLNNPTNAKPQTLICLYQQDNAKEMRIECSAPKEELPKNHVKYRSQDAQSNGNILDASKLTRYQRNNESKGDSAKRFHF</sequence>
<dbReference type="PROSITE" id="PS51755">
    <property type="entry name" value="OMPR_PHOB"/>
    <property type="match status" value="1"/>
</dbReference>
<evidence type="ECO:0000313" key="6">
    <source>
        <dbReference type="EMBL" id="TVZ71435.1"/>
    </source>
</evidence>
<feature type="compositionally biased region" description="Basic and acidic residues" evidence="3">
    <location>
        <begin position="292"/>
        <end position="306"/>
    </location>
</feature>
<evidence type="ECO:0000256" key="1">
    <source>
        <dbReference type="ARBA" id="ARBA00023125"/>
    </source>
</evidence>
<dbReference type="Pfam" id="PF00486">
    <property type="entry name" value="Trans_reg_C"/>
    <property type="match status" value="1"/>
</dbReference>
<feature type="domain" description="OmpR/PhoB-type" evidence="5">
    <location>
        <begin position="1"/>
        <end position="96"/>
    </location>
</feature>
<organism evidence="6">
    <name type="scientific">Serratia fonticola</name>
    <dbReference type="NCBI Taxonomy" id="47917"/>
    <lineage>
        <taxon>Bacteria</taxon>
        <taxon>Pseudomonadati</taxon>
        <taxon>Pseudomonadota</taxon>
        <taxon>Gammaproteobacteria</taxon>
        <taxon>Enterobacterales</taxon>
        <taxon>Yersiniaceae</taxon>
        <taxon>Serratia</taxon>
    </lineage>
</organism>
<dbReference type="GO" id="GO:0000160">
    <property type="term" value="P:phosphorelay signal transduction system"/>
    <property type="evidence" value="ECO:0007669"/>
    <property type="project" value="InterPro"/>
</dbReference>
<dbReference type="InterPro" id="IPR001867">
    <property type="entry name" value="OmpR/PhoB-type_DNA-bd"/>
</dbReference>
<proteinExistence type="predicted"/>
<dbReference type="CDD" id="cd00383">
    <property type="entry name" value="trans_reg_C"/>
    <property type="match status" value="1"/>
</dbReference>
<keyword evidence="4" id="KW-1133">Transmembrane helix</keyword>
<dbReference type="InterPro" id="IPR036388">
    <property type="entry name" value="WH-like_DNA-bd_sf"/>
</dbReference>
<keyword evidence="1 2" id="KW-0238">DNA-binding</keyword>
<evidence type="ECO:0000256" key="4">
    <source>
        <dbReference type="SAM" id="Phobius"/>
    </source>
</evidence>
<reference evidence="6" key="1">
    <citation type="submission" date="2019-06" db="EMBL/GenBank/DDBJ databases">
        <authorList>
            <person name="Deangelis K."/>
            <person name="Huntemann M."/>
            <person name="Clum A."/>
            <person name="Pillay M."/>
            <person name="Palaniappan K."/>
            <person name="Varghese N."/>
            <person name="Mikhailova N."/>
            <person name="Stamatis D."/>
            <person name="Reddy T."/>
            <person name="Daum C."/>
            <person name="Shapiro N."/>
            <person name="Ivanova N."/>
            <person name="Kyrpides N."/>
            <person name="Woyke T."/>
        </authorList>
    </citation>
    <scope>NUCLEOTIDE SEQUENCE [LARGE SCALE GENOMIC DNA]</scope>
    <source>
        <strain evidence="6">128R</strain>
    </source>
</reference>
<feature type="DNA-binding region" description="OmpR/PhoB-type" evidence="2">
    <location>
        <begin position="1"/>
        <end position="96"/>
    </location>
</feature>
<dbReference type="GO" id="GO:0006355">
    <property type="term" value="P:regulation of DNA-templated transcription"/>
    <property type="evidence" value="ECO:0007669"/>
    <property type="project" value="InterPro"/>
</dbReference>
<protein>
    <submittedName>
        <fullName evidence="6">Transcriptional regulator</fullName>
    </submittedName>
</protein>
<reference evidence="6" key="2">
    <citation type="submission" date="2019-08" db="EMBL/GenBank/DDBJ databases">
        <title>Investigation of anaerobic lignin degradation for improved lignocellulosic biofuels.</title>
        <authorList>
            <person name="Deangelis K.PhD."/>
        </authorList>
    </citation>
    <scope>NUCLEOTIDE SEQUENCE [LARGE SCALE GENOMIC DNA]</scope>
    <source>
        <strain evidence="6">128R</strain>
    </source>
</reference>
<evidence type="ECO:0000259" key="5">
    <source>
        <dbReference type="PROSITE" id="PS51755"/>
    </source>
</evidence>
<dbReference type="SUPFAM" id="SSF46894">
    <property type="entry name" value="C-terminal effector domain of the bipartite response regulators"/>
    <property type="match status" value="1"/>
</dbReference>
<dbReference type="InterPro" id="IPR016032">
    <property type="entry name" value="Sig_transdc_resp-reg_C-effctor"/>
</dbReference>
<dbReference type="GO" id="GO:0003677">
    <property type="term" value="F:DNA binding"/>
    <property type="evidence" value="ECO:0007669"/>
    <property type="project" value="UniProtKB-UniRule"/>
</dbReference>
<gene>
    <name evidence="6" type="ORF">FHU10_4063</name>
</gene>
<keyword evidence="4" id="KW-0472">Membrane</keyword>
<name>A0A542BR72_SERFO</name>
<feature type="transmembrane region" description="Helical" evidence="4">
    <location>
        <begin position="185"/>
        <end position="205"/>
    </location>
</feature>
<comment type="caution">
    <text evidence="6">The sequence shown here is derived from an EMBL/GenBank/DDBJ whole genome shotgun (WGS) entry which is preliminary data.</text>
</comment>
<dbReference type="AlphaFoldDB" id="A0A542BR72"/>
<dbReference type="EMBL" id="VISQ01000001">
    <property type="protein sequence ID" value="TVZ71435.1"/>
    <property type="molecule type" value="Genomic_DNA"/>
</dbReference>
<evidence type="ECO:0000256" key="3">
    <source>
        <dbReference type="SAM" id="MobiDB-lite"/>
    </source>
</evidence>
<dbReference type="Gene3D" id="1.10.10.10">
    <property type="entry name" value="Winged helix-like DNA-binding domain superfamily/Winged helix DNA-binding domain"/>
    <property type="match status" value="1"/>
</dbReference>
<keyword evidence="4" id="KW-0812">Transmembrane</keyword>
<accession>A0A542BR72</accession>